<evidence type="ECO:0000259" key="5">
    <source>
        <dbReference type="Pfam" id="PF07731"/>
    </source>
</evidence>
<evidence type="ECO:0000256" key="2">
    <source>
        <dbReference type="ARBA" id="ARBA00023002"/>
    </source>
</evidence>
<name>A0A0J6VPA1_9MYCO</name>
<evidence type="ECO:0000259" key="4">
    <source>
        <dbReference type="Pfam" id="PF00394"/>
    </source>
</evidence>
<evidence type="ECO:0000256" key="3">
    <source>
        <dbReference type="ARBA" id="ARBA00023008"/>
    </source>
</evidence>
<gene>
    <name evidence="6" type="primary">copA_15</name>
    <name evidence="6" type="ORF">MCHLDSM_04623</name>
</gene>
<dbReference type="CDD" id="cd13896">
    <property type="entry name" value="CuRO_3_CopA"/>
    <property type="match status" value="1"/>
</dbReference>
<dbReference type="InterPro" id="IPR002355">
    <property type="entry name" value="Cu_oxidase_Cu_BS"/>
</dbReference>
<dbReference type="SUPFAM" id="SSF49503">
    <property type="entry name" value="Cupredoxins"/>
    <property type="match status" value="2"/>
</dbReference>
<dbReference type="PANTHER" id="PTHR11709:SF394">
    <property type="entry name" value="FI03373P-RELATED"/>
    <property type="match status" value="1"/>
</dbReference>
<organism evidence="6 7">
    <name type="scientific">Mycolicibacterium chlorophenolicum</name>
    <dbReference type="NCBI Taxonomy" id="37916"/>
    <lineage>
        <taxon>Bacteria</taxon>
        <taxon>Bacillati</taxon>
        <taxon>Actinomycetota</taxon>
        <taxon>Actinomycetes</taxon>
        <taxon>Mycobacteriales</taxon>
        <taxon>Mycobacteriaceae</taxon>
        <taxon>Mycolicibacterium</taxon>
    </lineage>
</organism>
<feature type="domain" description="Plastocyanin-like" evidence="4">
    <location>
        <begin position="25"/>
        <end position="170"/>
    </location>
</feature>
<feature type="domain" description="Plastocyanin-like" evidence="5">
    <location>
        <begin position="209"/>
        <end position="318"/>
    </location>
</feature>
<evidence type="ECO:0000313" key="6">
    <source>
        <dbReference type="EMBL" id="KMO71308.1"/>
    </source>
</evidence>
<dbReference type="AlphaFoldDB" id="A0A0J6VPA1"/>
<dbReference type="InterPro" id="IPR001117">
    <property type="entry name" value="Cu-oxidase_2nd"/>
</dbReference>
<dbReference type="Pfam" id="PF07731">
    <property type="entry name" value="Cu-oxidase_2"/>
    <property type="match status" value="1"/>
</dbReference>
<proteinExistence type="predicted"/>
<dbReference type="InterPro" id="IPR045087">
    <property type="entry name" value="Cu-oxidase_fam"/>
</dbReference>
<protein>
    <submittedName>
        <fullName evidence="6">Copper resistance protein A</fullName>
    </submittedName>
</protein>
<dbReference type="InterPro" id="IPR011706">
    <property type="entry name" value="Cu-oxidase_C"/>
</dbReference>
<dbReference type="PROSITE" id="PS00080">
    <property type="entry name" value="MULTICOPPER_OXIDASE2"/>
    <property type="match status" value="1"/>
</dbReference>
<keyword evidence="1" id="KW-0479">Metal-binding</keyword>
<dbReference type="Proteomes" id="UP000036513">
    <property type="component" value="Unassembled WGS sequence"/>
</dbReference>
<keyword evidence="7" id="KW-1185">Reference proteome</keyword>
<dbReference type="STRING" id="37916.MCHLDSM_04623"/>
<dbReference type="EMBL" id="JYNL01000056">
    <property type="protein sequence ID" value="KMO71308.1"/>
    <property type="molecule type" value="Genomic_DNA"/>
</dbReference>
<dbReference type="GO" id="GO:0005507">
    <property type="term" value="F:copper ion binding"/>
    <property type="evidence" value="ECO:0007669"/>
    <property type="project" value="InterPro"/>
</dbReference>
<dbReference type="InterPro" id="IPR034279">
    <property type="entry name" value="CuRO_3_CopA"/>
</dbReference>
<sequence>MQLDRGLYAPLIVEDPAESGGYDQDWTVVLDDWLDGTTPDDVFVSLRVGTSMGPMNTTSAVLGGDAGDVRYAYYLINGRLPTAPAAFTAQPRQRVRIRFINAGGDTAFRVALGGHRMSITHTDGFPVTPIDTDALLIGMGERYDVVVTLGDGVFPLVALAEGKDATALALVRTSAGQPPPQARPKELDGAVIGYDTLHAIPTAALPGRPVDVEHRLDLTGNMMSYDWGINGRQLDLSPNVIRQGQRVRVSFTNTTTMYHPMHIHGHTFQINGNGPRKDTVIVLPRQKVSCDFDADNPGQWILHCHNIYHAEAGMAAVLGYEQ</sequence>
<evidence type="ECO:0000313" key="7">
    <source>
        <dbReference type="Proteomes" id="UP000036513"/>
    </source>
</evidence>
<dbReference type="PATRIC" id="fig|37916.4.peg.4611"/>
<evidence type="ECO:0000256" key="1">
    <source>
        <dbReference type="ARBA" id="ARBA00022723"/>
    </source>
</evidence>
<keyword evidence="3" id="KW-0186">Copper</keyword>
<dbReference type="Pfam" id="PF00394">
    <property type="entry name" value="Cu-oxidase"/>
    <property type="match status" value="1"/>
</dbReference>
<dbReference type="InterPro" id="IPR033138">
    <property type="entry name" value="Cu_oxidase_CS"/>
</dbReference>
<dbReference type="Gene3D" id="2.60.40.420">
    <property type="entry name" value="Cupredoxins - blue copper proteins"/>
    <property type="match status" value="2"/>
</dbReference>
<comment type="caution">
    <text evidence="6">The sequence shown here is derived from an EMBL/GenBank/DDBJ whole genome shotgun (WGS) entry which is preliminary data.</text>
</comment>
<dbReference type="PROSITE" id="PS00079">
    <property type="entry name" value="MULTICOPPER_OXIDASE1"/>
    <property type="match status" value="1"/>
</dbReference>
<dbReference type="InterPro" id="IPR008972">
    <property type="entry name" value="Cupredoxin"/>
</dbReference>
<reference evidence="6 7" key="1">
    <citation type="journal article" date="2015" name="Genome Biol. Evol.">
        <title>Characterization of Three Mycobacterium spp. with Potential Use in Bioremediation by Genome Sequencing and Comparative Genomics.</title>
        <authorList>
            <person name="Das S."/>
            <person name="Pettersson B.M."/>
            <person name="Behra P.R."/>
            <person name="Ramesh M."/>
            <person name="Dasgupta S."/>
            <person name="Bhattacharya A."/>
            <person name="Kirsebom L.A."/>
        </authorList>
    </citation>
    <scope>NUCLEOTIDE SEQUENCE [LARGE SCALE GENOMIC DNA]</scope>
    <source>
        <strain evidence="6 7">DSM 43826</strain>
    </source>
</reference>
<dbReference type="CDD" id="cd13870">
    <property type="entry name" value="CuRO_2_CopA_like_1"/>
    <property type="match status" value="1"/>
</dbReference>
<dbReference type="GO" id="GO:0016491">
    <property type="term" value="F:oxidoreductase activity"/>
    <property type="evidence" value="ECO:0007669"/>
    <property type="project" value="UniProtKB-KW"/>
</dbReference>
<dbReference type="PANTHER" id="PTHR11709">
    <property type="entry name" value="MULTI-COPPER OXIDASE"/>
    <property type="match status" value="1"/>
</dbReference>
<dbReference type="SMR" id="A0A0J6VPA1"/>
<accession>A0A0J6VPA1</accession>
<keyword evidence="2" id="KW-0560">Oxidoreductase</keyword>